<evidence type="ECO:0000313" key="2">
    <source>
        <dbReference type="EMBL" id="KAK7381893.1"/>
    </source>
</evidence>
<proteinExistence type="predicted"/>
<keyword evidence="1" id="KW-1133">Transmembrane helix</keyword>
<dbReference type="Proteomes" id="UP001374584">
    <property type="component" value="Unassembled WGS sequence"/>
</dbReference>
<keyword evidence="1" id="KW-0472">Membrane</keyword>
<organism evidence="2 3">
    <name type="scientific">Phaseolus coccineus</name>
    <name type="common">Scarlet runner bean</name>
    <name type="synonym">Phaseolus multiflorus</name>
    <dbReference type="NCBI Taxonomy" id="3886"/>
    <lineage>
        <taxon>Eukaryota</taxon>
        <taxon>Viridiplantae</taxon>
        <taxon>Streptophyta</taxon>
        <taxon>Embryophyta</taxon>
        <taxon>Tracheophyta</taxon>
        <taxon>Spermatophyta</taxon>
        <taxon>Magnoliopsida</taxon>
        <taxon>eudicotyledons</taxon>
        <taxon>Gunneridae</taxon>
        <taxon>Pentapetalae</taxon>
        <taxon>rosids</taxon>
        <taxon>fabids</taxon>
        <taxon>Fabales</taxon>
        <taxon>Fabaceae</taxon>
        <taxon>Papilionoideae</taxon>
        <taxon>50 kb inversion clade</taxon>
        <taxon>NPAAA clade</taxon>
        <taxon>indigoferoid/millettioid clade</taxon>
        <taxon>Phaseoleae</taxon>
        <taxon>Phaseolus</taxon>
    </lineage>
</organism>
<name>A0AAN9P5E4_PHACN</name>
<gene>
    <name evidence="2" type="ORF">VNO80_00442</name>
</gene>
<sequence length="92" mass="10604">MLPNANKIKIEFKLLIITAYNVVFFFQFKTTWHLPKFLTPFSFHFNFNPLCSSIDSAGPSTPPFSRQLRPPSHRHSVYFGLVAKFLSLSGRL</sequence>
<evidence type="ECO:0000256" key="1">
    <source>
        <dbReference type="SAM" id="Phobius"/>
    </source>
</evidence>
<comment type="caution">
    <text evidence="2">The sequence shown here is derived from an EMBL/GenBank/DDBJ whole genome shotgun (WGS) entry which is preliminary data.</text>
</comment>
<protein>
    <submittedName>
        <fullName evidence="2">Uncharacterized protein</fullName>
    </submittedName>
</protein>
<dbReference type="EMBL" id="JAYMYR010000001">
    <property type="protein sequence ID" value="KAK7381893.1"/>
    <property type="molecule type" value="Genomic_DNA"/>
</dbReference>
<dbReference type="AlphaFoldDB" id="A0AAN9P5E4"/>
<accession>A0AAN9P5E4</accession>
<feature type="transmembrane region" description="Helical" evidence="1">
    <location>
        <begin position="12"/>
        <end position="28"/>
    </location>
</feature>
<evidence type="ECO:0000313" key="3">
    <source>
        <dbReference type="Proteomes" id="UP001374584"/>
    </source>
</evidence>
<keyword evidence="1" id="KW-0812">Transmembrane</keyword>
<keyword evidence="3" id="KW-1185">Reference proteome</keyword>
<reference evidence="2 3" key="1">
    <citation type="submission" date="2024-01" db="EMBL/GenBank/DDBJ databases">
        <title>The genomes of 5 underutilized Papilionoideae crops provide insights into root nodulation and disease resistanc.</title>
        <authorList>
            <person name="Jiang F."/>
        </authorList>
    </citation>
    <scope>NUCLEOTIDE SEQUENCE [LARGE SCALE GENOMIC DNA]</scope>
    <source>
        <strain evidence="2">JINMINGXINNONG_FW02</strain>
        <tissue evidence="2">Leaves</tissue>
    </source>
</reference>